<dbReference type="AlphaFoldDB" id="A0A5J5F2I7"/>
<protein>
    <submittedName>
        <fullName evidence="5">Putative S-adenosylmethionine-dependent methyltransferase</fullName>
    </submittedName>
</protein>
<dbReference type="Pfam" id="PF08241">
    <property type="entry name" value="Methyltransf_11"/>
    <property type="match status" value="1"/>
</dbReference>
<organism evidence="5 6">
    <name type="scientific">Sphaerosporella brunnea</name>
    <dbReference type="NCBI Taxonomy" id="1250544"/>
    <lineage>
        <taxon>Eukaryota</taxon>
        <taxon>Fungi</taxon>
        <taxon>Dikarya</taxon>
        <taxon>Ascomycota</taxon>
        <taxon>Pezizomycotina</taxon>
        <taxon>Pezizomycetes</taxon>
        <taxon>Pezizales</taxon>
        <taxon>Pyronemataceae</taxon>
        <taxon>Sphaerosporella</taxon>
    </lineage>
</organism>
<dbReference type="PANTHER" id="PTHR44942:SF4">
    <property type="entry name" value="METHYLTRANSFERASE TYPE 11 DOMAIN-CONTAINING PROTEIN"/>
    <property type="match status" value="1"/>
</dbReference>
<dbReference type="SUPFAM" id="SSF53335">
    <property type="entry name" value="S-adenosyl-L-methionine-dependent methyltransferases"/>
    <property type="match status" value="1"/>
</dbReference>
<feature type="domain" description="Methyltransferase type 11" evidence="4">
    <location>
        <begin position="42"/>
        <end position="137"/>
    </location>
</feature>
<dbReference type="InterPro" id="IPR051052">
    <property type="entry name" value="Diverse_substrate_MTase"/>
</dbReference>
<name>A0A5J5F2I7_9PEZI</name>
<dbReference type="InterPro" id="IPR013216">
    <property type="entry name" value="Methyltransf_11"/>
</dbReference>
<dbReference type="EMBL" id="VXIS01000046">
    <property type="protein sequence ID" value="KAA8910428.1"/>
    <property type="molecule type" value="Genomic_DNA"/>
</dbReference>
<evidence type="ECO:0000259" key="4">
    <source>
        <dbReference type="Pfam" id="PF08241"/>
    </source>
</evidence>
<accession>A0A5J5F2I7</accession>
<evidence type="ECO:0000256" key="1">
    <source>
        <dbReference type="ARBA" id="ARBA00008361"/>
    </source>
</evidence>
<dbReference type="GO" id="GO:0008757">
    <property type="term" value="F:S-adenosylmethionine-dependent methyltransferase activity"/>
    <property type="evidence" value="ECO:0007669"/>
    <property type="project" value="InterPro"/>
</dbReference>
<dbReference type="PANTHER" id="PTHR44942">
    <property type="entry name" value="METHYLTRANSF_11 DOMAIN-CONTAINING PROTEIN"/>
    <property type="match status" value="1"/>
</dbReference>
<dbReference type="InParanoid" id="A0A5J5F2I7"/>
<dbReference type="OrthoDB" id="10027013at2759"/>
<dbReference type="CDD" id="cd02440">
    <property type="entry name" value="AdoMet_MTases"/>
    <property type="match status" value="1"/>
</dbReference>
<dbReference type="Gene3D" id="3.40.50.150">
    <property type="entry name" value="Vaccinia Virus protein VP39"/>
    <property type="match status" value="1"/>
</dbReference>
<comment type="similarity">
    <text evidence="1">Belongs to the methyltransferase superfamily.</text>
</comment>
<reference evidence="5 6" key="1">
    <citation type="submission" date="2019-09" db="EMBL/GenBank/DDBJ databases">
        <title>Draft genome of the ectomycorrhizal ascomycete Sphaerosporella brunnea.</title>
        <authorList>
            <consortium name="DOE Joint Genome Institute"/>
            <person name="Benucci G.M."/>
            <person name="Marozzi G."/>
            <person name="Antonielli L."/>
            <person name="Sanchez S."/>
            <person name="Marco P."/>
            <person name="Wang X."/>
            <person name="Falini L.B."/>
            <person name="Barry K."/>
            <person name="Haridas S."/>
            <person name="Lipzen A."/>
            <person name="Labutti K."/>
            <person name="Grigoriev I.V."/>
            <person name="Murat C."/>
            <person name="Martin F."/>
            <person name="Albertini E."/>
            <person name="Donnini D."/>
            <person name="Bonito G."/>
        </authorList>
    </citation>
    <scope>NUCLEOTIDE SEQUENCE [LARGE SCALE GENOMIC DNA]</scope>
    <source>
        <strain evidence="5 6">Sb_GMNB300</strain>
    </source>
</reference>
<keyword evidence="2 5" id="KW-0489">Methyltransferase</keyword>
<dbReference type="Proteomes" id="UP000326924">
    <property type="component" value="Unassembled WGS sequence"/>
</dbReference>
<keyword evidence="3 5" id="KW-0808">Transferase</keyword>
<sequence>MATFSAATFSSARYATFRPAYPTTLFTHHLLPYHQGARNVLLDLGCGPGTVTRPLSVHFSRTIGTDPSEGMLNTARELTPEKDCPTVTYRRANAEQLAFLKDGEVDMAVAAQAVHWFDHAAWWAEMARVVRKGGTVAVWGYKDCMIPRAPKASRVLSEYTHGKDKLGPYWSQPGRSYVQGRLRVIRPAEKEWEAVKRWEFEPKWEVPVTEEEESWREEVEEGDGKEGFGELVNRGEGLMRKTVTLGGMDSYIRTWSCTHAWKEAFPEAKSKAEGGQGDIVDELMEKMKEAEGWGEGWRDMFIEIAWGHGVILARRK</sequence>
<dbReference type="GO" id="GO:0032259">
    <property type="term" value="P:methylation"/>
    <property type="evidence" value="ECO:0007669"/>
    <property type="project" value="UniProtKB-KW"/>
</dbReference>
<keyword evidence="6" id="KW-1185">Reference proteome</keyword>
<dbReference type="InterPro" id="IPR029063">
    <property type="entry name" value="SAM-dependent_MTases_sf"/>
</dbReference>
<evidence type="ECO:0000313" key="6">
    <source>
        <dbReference type="Proteomes" id="UP000326924"/>
    </source>
</evidence>
<gene>
    <name evidence="5" type="ORF">FN846DRAFT_939229</name>
</gene>
<dbReference type="FunCoup" id="A0A5J5F2I7">
    <property type="interactions" value="736"/>
</dbReference>
<comment type="caution">
    <text evidence="5">The sequence shown here is derived from an EMBL/GenBank/DDBJ whole genome shotgun (WGS) entry which is preliminary data.</text>
</comment>
<evidence type="ECO:0000256" key="2">
    <source>
        <dbReference type="ARBA" id="ARBA00022603"/>
    </source>
</evidence>
<evidence type="ECO:0000313" key="5">
    <source>
        <dbReference type="EMBL" id="KAA8910428.1"/>
    </source>
</evidence>
<proteinExistence type="inferred from homology"/>
<evidence type="ECO:0000256" key="3">
    <source>
        <dbReference type="ARBA" id="ARBA00022679"/>
    </source>
</evidence>